<protein>
    <submittedName>
        <fullName evidence="1">Uncharacterized protein</fullName>
    </submittedName>
</protein>
<dbReference type="AlphaFoldDB" id="A0A9Y1BT97"/>
<organism evidence="1">
    <name type="scientific">Candidatus Heimdallarchaeum endolithica</name>
    <dbReference type="NCBI Taxonomy" id="2876572"/>
    <lineage>
        <taxon>Archaea</taxon>
        <taxon>Promethearchaeati</taxon>
        <taxon>Candidatus Heimdallarchaeota</taxon>
        <taxon>Candidatus Heimdallarchaeia (ex Rinke et al. 2021) (nom. nud.)</taxon>
        <taxon>Candidatus Heimdallarchaeales</taxon>
        <taxon>Candidatus Heimdallarchaeaceae</taxon>
        <taxon>Candidatus Heimdallarchaeum</taxon>
    </lineage>
</organism>
<accession>A0A9Y1BT97</accession>
<evidence type="ECO:0000313" key="1">
    <source>
        <dbReference type="EMBL" id="UJG44526.1"/>
    </source>
</evidence>
<reference evidence="1" key="1">
    <citation type="journal article" date="2022" name="Nat. Microbiol.">
        <title>Unique mobile elements and scalable gene flow at the prokaryote-eukaryote boundary revealed by circularized Asgard archaea genomes.</title>
        <authorList>
            <person name="Wu F."/>
            <person name="Speth D.R."/>
            <person name="Philosof A."/>
            <person name="Cremiere A."/>
            <person name="Narayanan A."/>
            <person name="Barco R.A."/>
            <person name="Connon S.A."/>
            <person name="Amend J.P."/>
            <person name="Antoshechkin I.A."/>
            <person name="Orphan V.J."/>
        </authorList>
    </citation>
    <scope>NUCLEOTIDE SEQUENCE</scope>
    <source>
        <strain evidence="1">PR6</strain>
    </source>
</reference>
<proteinExistence type="predicted"/>
<sequence>MEHFAKRIKILVYGENNLIRKILSPFAPVPEKIEFVGGYHPVNCDLTIENEEFKTQFLILEYESDFFQNHLFNLCHGLLIVLEGMNLDHFNKAEKLFDKLNQALEKDIFISIIDIVQDNLSERETFRISEKVTTLIEIIKNKIDLSVSFSLVPDTPQLVRCVKDLIQTSKILTVL</sequence>
<gene>
    <name evidence="1" type="ORF">K9W46_04940</name>
</gene>
<name>A0A9Y1BT97_9ARCH</name>
<dbReference type="Proteomes" id="UP001200513">
    <property type="component" value="Chromosome"/>
</dbReference>
<dbReference type="EMBL" id="CP084167">
    <property type="protein sequence ID" value="UJG44526.1"/>
    <property type="molecule type" value="Genomic_DNA"/>
</dbReference>